<evidence type="ECO:0000256" key="1">
    <source>
        <dbReference type="SAM" id="MobiDB-lite"/>
    </source>
</evidence>
<gene>
    <name evidence="2" type="ORF">GCK72_017051</name>
</gene>
<evidence type="ECO:0000313" key="2">
    <source>
        <dbReference type="EMBL" id="KAF1750501.1"/>
    </source>
</evidence>
<name>A0A6A5G703_CAERE</name>
<comment type="caution">
    <text evidence="2">The sequence shown here is derived from an EMBL/GenBank/DDBJ whole genome shotgun (WGS) entry which is preliminary data.</text>
</comment>
<sequence>MLSLFFSSPPIPSHPIFDRRLLHRPSISSHPNFSRRCSRSSSSTTLDPSTLQSSHSPVQCPRAILISVAVVVVLLFSTNPEPSILQSSPSPHPFKSGPMSLSVHFSHQLQPSESRHRCSSFH</sequence>
<dbReference type="CTD" id="78776463"/>
<dbReference type="RefSeq" id="XP_053580764.1">
    <property type="nucleotide sequence ID" value="XM_053731851.1"/>
</dbReference>
<dbReference type="KEGG" id="crq:GCK72_017051"/>
<dbReference type="Proteomes" id="UP000483820">
    <property type="component" value="Chromosome V"/>
</dbReference>
<dbReference type="GeneID" id="78776463"/>
<proteinExistence type="predicted"/>
<evidence type="ECO:0000313" key="3">
    <source>
        <dbReference type="Proteomes" id="UP000483820"/>
    </source>
</evidence>
<feature type="region of interest" description="Disordered" evidence="1">
    <location>
        <begin position="81"/>
        <end position="100"/>
    </location>
</feature>
<feature type="compositionally biased region" description="Low complexity" evidence="1">
    <location>
        <begin position="39"/>
        <end position="54"/>
    </location>
</feature>
<accession>A0A6A5G703</accession>
<dbReference type="EMBL" id="WUAV01000005">
    <property type="protein sequence ID" value="KAF1750501.1"/>
    <property type="molecule type" value="Genomic_DNA"/>
</dbReference>
<protein>
    <submittedName>
        <fullName evidence="2">Uncharacterized protein</fullName>
    </submittedName>
</protein>
<reference evidence="2 3" key="1">
    <citation type="submission" date="2019-12" db="EMBL/GenBank/DDBJ databases">
        <title>Chromosome-level assembly of the Caenorhabditis remanei genome.</title>
        <authorList>
            <person name="Teterina A.A."/>
            <person name="Willis J.H."/>
            <person name="Phillips P.C."/>
        </authorList>
    </citation>
    <scope>NUCLEOTIDE SEQUENCE [LARGE SCALE GENOMIC DNA]</scope>
    <source>
        <strain evidence="2 3">PX506</strain>
        <tissue evidence="2">Whole organism</tissue>
    </source>
</reference>
<organism evidence="2 3">
    <name type="scientific">Caenorhabditis remanei</name>
    <name type="common">Caenorhabditis vulgaris</name>
    <dbReference type="NCBI Taxonomy" id="31234"/>
    <lineage>
        <taxon>Eukaryota</taxon>
        <taxon>Metazoa</taxon>
        <taxon>Ecdysozoa</taxon>
        <taxon>Nematoda</taxon>
        <taxon>Chromadorea</taxon>
        <taxon>Rhabditida</taxon>
        <taxon>Rhabditina</taxon>
        <taxon>Rhabditomorpha</taxon>
        <taxon>Rhabditoidea</taxon>
        <taxon>Rhabditidae</taxon>
        <taxon>Peloderinae</taxon>
        <taxon>Caenorhabditis</taxon>
    </lineage>
</organism>
<feature type="region of interest" description="Disordered" evidence="1">
    <location>
        <begin position="26"/>
        <end position="56"/>
    </location>
</feature>
<dbReference type="AlphaFoldDB" id="A0A6A5G703"/>